<dbReference type="InterPro" id="IPR002925">
    <property type="entry name" value="Dienelactn_hydro"/>
</dbReference>
<dbReference type="Pfam" id="PF01738">
    <property type="entry name" value="DLH"/>
    <property type="match status" value="1"/>
</dbReference>
<dbReference type="Proteomes" id="UP001589789">
    <property type="component" value="Unassembled WGS sequence"/>
</dbReference>
<dbReference type="PANTHER" id="PTHR22946">
    <property type="entry name" value="DIENELACTONE HYDROLASE DOMAIN-CONTAINING PROTEIN-RELATED"/>
    <property type="match status" value="1"/>
</dbReference>
<proteinExistence type="predicted"/>
<comment type="caution">
    <text evidence="3">The sequence shown here is derived from an EMBL/GenBank/DDBJ whole genome shotgun (WGS) entry which is preliminary data.</text>
</comment>
<sequence>MTRRPLAWLGALIGGALVLSVPGHAQTQPPQRPPSRIEAIPIRSTTLTGEEFLRGGAPGREAWLAGELRLPPGATGRVPAVVMVHGSGGISGSADLWARELNSVGVAAFILDSFSGRGIVSTVEDQDQLNSLAMMVDAYRALDRLSEHPRLRADRIAVMGFSKGAVAAVYSASERFRRMYGGERRFAAHIGLYTPCNVRYEGDTQVSPVPIRLHHGTADDYVPVAPCRDFVRRLREAGADATLAEYPNGQHGFDSPLSAPLVPVPTAQSTRNCALEEGEGGVVRVAGTSEPYVLRTAACVARGAHVGHDAAGEAAVKAAVKDFLRNTLLR</sequence>
<organism evidence="3 4">
    <name type="scientific">Muricoccus vinaceus</name>
    <dbReference type="NCBI Taxonomy" id="424704"/>
    <lineage>
        <taxon>Bacteria</taxon>
        <taxon>Pseudomonadati</taxon>
        <taxon>Pseudomonadota</taxon>
        <taxon>Alphaproteobacteria</taxon>
        <taxon>Acetobacterales</taxon>
        <taxon>Roseomonadaceae</taxon>
        <taxon>Muricoccus</taxon>
    </lineage>
</organism>
<dbReference type="PANTHER" id="PTHR22946:SF9">
    <property type="entry name" value="POLYKETIDE TRANSFERASE AF380"/>
    <property type="match status" value="1"/>
</dbReference>
<evidence type="ECO:0000313" key="3">
    <source>
        <dbReference type="EMBL" id="MFC0387755.1"/>
    </source>
</evidence>
<evidence type="ECO:0000259" key="2">
    <source>
        <dbReference type="Pfam" id="PF01738"/>
    </source>
</evidence>
<dbReference type="Gene3D" id="3.40.50.1820">
    <property type="entry name" value="alpha/beta hydrolase"/>
    <property type="match status" value="1"/>
</dbReference>
<dbReference type="EC" id="3.1.-.-" evidence="3"/>
<dbReference type="RefSeq" id="WP_377053510.1">
    <property type="nucleotide sequence ID" value="NZ_JBHLVZ010000069.1"/>
</dbReference>
<reference evidence="3 4" key="1">
    <citation type="submission" date="2024-09" db="EMBL/GenBank/DDBJ databases">
        <authorList>
            <person name="Sun Q."/>
            <person name="Mori K."/>
        </authorList>
    </citation>
    <scope>NUCLEOTIDE SEQUENCE [LARGE SCALE GENOMIC DNA]</scope>
    <source>
        <strain evidence="3 4">CCM 7468</strain>
    </source>
</reference>
<keyword evidence="4" id="KW-1185">Reference proteome</keyword>
<gene>
    <name evidence="3" type="ORF">ACFFIC_19740</name>
</gene>
<protein>
    <submittedName>
        <fullName evidence="3">Dienelactone hydrolase family protein</fullName>
        <ecNumber evidence="3">3.1.-.-</ecNumber>
    </submittedName>
</protein>
<evidence type="ECO:0000256" key="1">
    <source>
        <dbReference type="ARBA" id="ARBA00022801"/>
    </source>
</evidence>
<dbReference type="SUPFAM" id="SSF53474">
    <property type="entry name" value="alpha/beta-Hydrolases"/>
    <property type="match status" value="1"/>
</dbReference>
<evidence type="ECO:0000313" key="4">
    <source>
        <dbReference type="Proteomes" id="UP001589789"/>
    </source>
</evidence>
<dbReference type="InterPro" id="IPR050261">
    <property type="entry name" value="FrsA_esterase"/>
</dbReference>
<dbReference type="GO" id="GO:0016787">
    <property type="term" value="F:hydrolase activity"/>
    <property type="evidence" value="ECO:0007669"/>
    <property type="project" value="UniProtKB-KW"/>
</dbReference>
<keyword evidence="1 3" id="KW-0378">Hydrolase</keyword>
<dbReference type="InterPro" id="IPR029058">
    <property type="entry name" value="AB_hydrolase_fold"/>
</dbReference>
<name>A0ABV6IVV8_9PROT</name>
<accession>A0ABV6IVV8</accession>
<dbReference type="EMBL" id="JBHLVZ010000069">
    <property type="protein sequence ID" value="MFC0387755.1"/>
    <property type="molecule type" value="Genomic_DNA"/>
</dbReference>
<feature type="domain" description="Dienelactone hydrolase" evidence="2">
    <location>
        <begin position="69"/>
        <end position="258"/>
    </location>
</feature>